<feature type="non-terminal residue" evidence="2">
    <location>
        <position position="117"/>
    </location>
</feature>
<name>A0AAW0K680_MYOGA</name>
<feature type="region of interest" description="Disordered" evidence="1">
    <location>
        <begin position="1"/>
        <end position="117"/>
    </location>
</feature>
<feature type="compositionally biased region" description="Low complexity" evidence="1">
    <location>
        <begin position="23"/>
        <end position="61"/>
    </location>
</feature>
<dbReference type="EMBL" id="JBBHLL010000004">
    <property type="protein sequence ID" value="KAK7834402.1"/>
    <property type="molecule type" value="Genomic_DNA"/>
</dbReference>
<reference evidence="2 3" key="1">
    <citation type="journal article" date="2023" name="bioRxiv">
        <title>Conserved and derived expression patterns and positive selection on dental genes reveal complex evolutionary context of ever-growing rodent molars.</title>
        <authorList>
            <person name="Calamari Z.T."/>
            <person name="Song A."/>
            <person name="Cohen E."/>
            <person name="Akter M."/>
            <person name="Roy R.D."/>
            <person name="Hallikas O."/>
            <person name="Christensen M.M."/>
            <person name="Li P."/>
            <person name="Marangoni P."/>
            <person name="Jernvall J."/>
            <person name="Klein O.D."/>
        </authorList>
    </citation>
    <scope>NUCLEOTIDE SEQUENCE [LARGE SCALE GENOMIC DNA]</scope>
    <source>
        <strain evidence="2">V071</strain>
    </source>
</reference>
<gene>
    <name evidence="2" type="ORF">U0070_017588</name>
</gene>
<keyword evidence="3" id="KW-1185">Reference proteome</keyword>
<accession>A0AAW0K680</accession>
<comment type="caution">
    <text evidence="2">The sequence shown here is derived from an EMBL/GenBank/DDBJ whole genome shotgun (WGS) entry which is preliminary data.</text>
</comment>
<organism evidence="2 3">
    <name type="scientific">Myodes glareolus</name>
    <name type="common">Bank vole</name>
    <name type="synonym">Clethrionomys glareolus</name>
    <dbReference type="NCBI Taxonomy" id="447135"/>
    <lineage>
        <taxon>Eukaryota</taxon>
        <taxon>Metazoa</taxon>
        <taxon>Chordata</taxon>
        <taxon>Craniata</taxon>
        <taxon>Vertebrata</taxon>
        <taxon>Euteleostomi</taxon>
        <taxon>Mammalia</taxon>
        <taxon>Eutheria</taxon>
        <taxon>Euarchontoglires</taxon>
        <taxon>Glires</taxon>
        <taxon>Rodentia</taxon>
        <taxon>Myomorpha</taxon>
        <taxon>Muroidea</taxon>
        <taxon>Cricetidae</taxon>
        <taxon>Arvicolinae</taxon>
        <taxon>Myodes</taxon>
    </lineage>
</organism>
<dbReference type="AlphaFoldDB" id="A0AAW0K680"/>
<proteinExistence type="predicted"/>
<protein>
    <submittedName>
        <fullName evidence="2">Uncharacterized protein</fullName>
    </submittedName>
</protein>
<feature type="compositionally biased region" description="Basic and acidic residues" evidence="1">
    <location>
        <begin position="87"/>
        <end position="98"/>
    </location>
</feature>
<dbReference type="Proteomes" id="UP001488838">
    <property type="component" value="Unassembled WGS sequence"/>
</dbReference>
<evidence type="ECO:0000313" key="2">
    <source>
        <dbReference type="EMBL" id="KAK7834402.1"/>
    </source>
</evidence>
<feature type="compositionally biased region" description="Gly residues" evidence="1">
    <location>
        <begin position="1"/>
        <end position="10"/>
    </location>
</feature>
<evidence type="ECO:0000313" key="3">
    <source>
        <dbReference type="Proteomes" id="UP001488838"/>
    </source>
</evidence>
<evidence type="ECO:0000256" key="1">
    <source>
        <dbReference type="SAM" id="MobiDB-lite"/>
    </source>
</evidence>
<feature type="non-terminal residue" evidence="2">
    <location>
        <position position="1"/>
    </location>
</feature>
<sequence length="117" mass="11779">RAGPPGGGRSEQGYGESGASACGRGQRAAPGARAAERAQGAAEARGARAAGGRAAGGPAPAVGGWPVDLVPAPSGPPPSVQKKKKIVHQEAMEKRSVDETENGDAFLDLKKSPHRYT</sequence>